<gene>
    <name evidence="9" type="primary">secE</name>
    <name evidence="9" type="ORF">V2E24_03330</name>
</gene>
<evidence type="ECO:0000313" key="9">
    <source>
        <dbReference type="EMBL" id="MEE3928594.1"/>
    </source>
</evidence>
<evidence type="ECO:0000256" key="6">
    <source>
        <dbReference type="ARBA" id="ARBA00023010"/>
    </source>
</evidence>
<sequence length="76" mass="9275">MDKLKSIFDKKPNNKKPKKYYLRKMIKEIKRVRWPDKKKNFSSMMQIIIFTVLFVIFAFFITTIFTEFWSFIGIGN</sequence>
<dbReference type="NCBIfam" id="TIGR00964">
    <property type="entry name" value="secE_bact"/>
    <property type="match status" value="1"/>
</dbReference>
<name>A0ABU7MM46_9BACT</name>
<dbReference type="EMBL" id="JAZDWZ010000012">
    <property type="protein sequence ID" value="MEE3928594.1"/>
    <property type="molecule type" value="Genomic_DNA"/>
</dbReference>
<reference evidence="9" key="1">
    <citation type="submission" date="2024-01" db="EMBL/GenBank/DDBJ databases">
        <title>Genome sequence of Mycoplasma ciconiae type strain DSM 25251.</title>
        <authorList>
            <person name="Spergser J."/>
        </authorList>
    </citation>
    <scope>NUCLEOTIDE SEQUENCE [LARGE SCALE GENOMIC DNA]</scope>
    <source>
        <strain evidence="9">DSM 25251</strain>
    </source>
</reference>
<feature type="transmembrane region" description="Helical" evidence="8">
    <location>
        <begin position="47"/>
        <end position="72"/>
    </location>
</feature>
<keyword evidence="5 8" id="KW-1133">Transmembrane helix</keyword>
<organism evidence="9 10">
    <name type="scientific">Mycoplasmopsis ciconiae</name>
    <dbReference type="NCBI Taxonomy" id="561067"/>
    <lineage>
        <taxon>Bacteria</taxon>
        <taxon>Bacillati</taxon>
        <taxon>Mycoplasmatota</taxon>
        <taxon>Mycoplasmoidales</taxon>
        <taxon>Metamycoplasmataceae</taxon>
        <taxon>Mycoplasmopsis</taxon>
    </lineage>
</organism>
<dbReference type="Pfam" id="PF00584">
    <property type="entry name" value="SecE"/>
    <property type="match status" value="1"/>
</dbReference>
<evidence type="ECO:0000256" key="4">
    <source>
        <dbReference type="ARBA" id="ARBA00022927"/>
    </source>
</evidence>
<keyword evidence="10" id="KW-1185">Reference proteome</keyword>
<keyword evidence="4" id="KW-0653">Protein transport</keyword>
<proteinExistence type="predicted"/>
<evidence type="ECO:0000256" key="2">
    <source>
        <dbReference type="ARBA" id="ARBA00022448"/>
    </source>
</evidence>
<dbReference type="Gene3D" id="1.20.5.1030">
    <property type="entry name" value="Preprotein translocase secy subunit"/>
    <property type="match status" value="1"/>
</dbReference>
<dbReference type="InterPro" id="IPR005807">
    <property type="entry name" value="SecE_bac"/>
</dbReference>
<keyword evidence="7 8" id="KW-0472">Membrane</keyword>
<comment type="subcellular location">
    <subcellularLocation>
        <location evidence="1">Membrane</location>
    </subcellularLocation>
</comment>
<evidence type="ECO:0000256" key="5">
    <source>
        <dbReference type="ARBA" id="ARBA00022989"/>
    </source>
</evidence>
<keyword evidence="3 8" id="KW-0812">Transmembrane</keyword>
<evidence type="ECO:0000256" key="1">
    <source>
        <dbReference type="ARBA" id="ARBA00004370"/>
    </source>
</evidence>
<dbReference type="InterPro" id="IPR038379">
    <property type="entry name" value="SecE_sf"/>
</dbReference>
<keyword evidence="6" id="KW-0811">Translocation</keyword>
<dbReference type="Proteomes" id="UP001344817">
    <property type="component" value="Unassembled WGS sequence"/>
</dbReference>
<evidence type="ECO:0000256" key="3">
    <source>
        <dbReference type="ARBA" id="ARBA00022692"/>
    </source>
</evidence>
<evidence type="ECO:0000256" key="7">
    <source>
        <dbReference type="ARBA" id="ARBA00023136"/>
    </source>
</evidence>
<protein>
    <submittedName>
        <fullName evidence="9">Preprotein translocase subunit SecE</fullName>
    </submittedName>
</protein>
<accession>A0ABU7MM46</accession>
<evidence type="ECO:0000256" key="8">
    <source>
        <dbReference type="SAM" id="Phobius"/>
    </source>
</evidence>
<comment type="caution">
    <text evidence="9">The sequence shown here is derived from an EMBL/GenBank/DDBJ whole genome shotgun (WGS) entry which is preliminary data.</text>
</comment>
<keyword evidence="2" id="KW-0813">Transport</keyword>
<evidence type="ECO:0000313" key="10">
    <source>
        <dbReference type="Proteomes" id="UP001344817"/>
    </source>
</evidence>
<dbReference type="RefSeq" id="WP_330501007.1">
    <property type="nucleotide sequence ID" value="NZ_JAZDWZ010000012.1"/>
</dbReference>
<dbReference type="InterPro" id="IPR001901">
    <property type="entry name" value="Translocase_SecE/Sec61-g"/>
</dbReference>